<dbReference type="SUPFAM" id="SSF51230">
    <property type="entry name" value="Single hybrid motif"/>
    <property type="match status" value="1"/>
</dbReference>
<dbReference type="SUPFAM" id="SSF47005">
    <property type="entry name" value="Peripheral subunit-binding domain of 2-oxo acid dehydrogenase complex"/>
    <property type="match status" value="2"/>
</dbReference>
<keyword evidence="4 6" id="KW-0450">Lipoyl</keyword>
<feature type="region of interest" description="Disordered" evidence="7">
    <location>
        <begin position="202"/>
        <end position="237"/>
    </location>
</feature>
<evidence type="ECO:0000256" key="5">
    <source>
        <dbReference type="ARBA" id="ARBA00023315"/>
    </source>
</evidence>
<gene>
    <name evidence="10" type="ORF">MNQ99_09530</name>
</gene>
<dbReference type="Proteomes" id="UP000829069">
    <property type="component" value="Chromosome"/>
</dbReference>
<dbReference type="PANTHER" id="PTHR43178">
    <property type="entry name" value="DIHYDROLIPOAMIDE ACETYLTRANSFERASE COMPONENT OF PYRUVATE DEHYDROGENASE COMPLEX"/>
    <property type="match status" value="1"/>
</dbReference>
<evidence type="ECO:0000256" key="3">
    <source>
        <dbReference type="ARBA" id="ARBA00022679"/>
    </source>
</evidence>
<dbReference type="Pfam" id="PF00198">
    <property type="entry name" value="2-oxoacid_dh"/>
    <property type="match status" value="1"/>
</dbReference>
<dbReference type="Pfam" id="PF00364">
    <property type="entry name" value="Biotin_lipoyl"/>
    <property type="match status" value="1"/>
</dbReference>
<comment type="similarity">
    <text evidence="2 6">Belongs to the 2-oxoacid dehydrogenase family.</text>
</comment>
<feature type="compositionally biased region" description="Basic and acidic residues" evidence="7">
    <location>
        <begin position="221"/>
        <end position="235"/>
    </location>
</feature>
<dbReference type="EMBL" id="CP093326">
    <property type="protein sequence ID" value="UNK44254.1"/>
    <property type="molecule type" value="Genomic_DNA"/>
</dbReference>
<dbReference type="SUPFAM" id="SSF52777">
    <property type="entry name" value="CoA-dependent acyltransferases"/>
    <property type="match status" value="1"/>
</dbReference>
<dbReference type="RefSeq" id="WP_241912775.1">
    <property type="nucleotide sequence ID" value="NZ_CP093326.1"/>
</dbReference>
<dbReference type="PROSITE" id="PS50968">
    <property type="entry name" value="BIOTINYL_LIPOYL"/>
    <property type="match status" value="1"/>
</dbReference>
<evidence type="ECO:0000256" key="6">
    <source>
        <dbReference type="RuleBase" id="RU003423"/>
    </source>
</evidence>
<dbReference type="PROSITE" id="PS51826">
    <property type="entry name" value="PSBD"/>
    <property type="match status" value="2"/>
</dbReference>
<feature type="domain" description="Lipoyl-binding" evidence="8">
    <location>
        <begin position="1"/>
        <end position="76"/>
    </location>
</feature>
<evidence type="ECO:0000259" key="9">
    <source>
        <dbReference type="PROSITE" id="PS51826"/>
    </source>
</evidence>
<organism evidence="10 11">
    <name type="scientific">Arthrobacter sulfonylureivorans</name>
    <dbReference type="NCBI Taxonomy" id="2486855"/>
    <lineage>
        <taxon>Bacteria</taxon>
        <taxon>Bacillati</taxon>
        <taxon>Actinomycetota</taxon>
        <taxon>Actinomycetes</taxon>
        <taxon>Micrococcales</taxon>
        <taxon>Micrococcaceae</taxon>
        <taxon>Arthrobacter</taxon>
    </lineage>
</organism>
<dbReference type="Gene3D" id="2.40.50.100">
    <property type="match status" value="1"/>
</dbReference>
<keyword evidence="5 6" id="KW-0012">Acyltransferase</keyword>
<keyword evidence="11" id="KW-1185">Reference proteome</keyword>
<protein>
    <recommendedName>
        <fullName evidence="6">Dihydrolipoamide acetyltransferase component of pyruvate dehydrogenase complex</fullName>
        <ecNumber evidence="6">2.3.1.-</ecNumber>
    </recommendedName>
</protein>
<feature type="region of interest" description="Disordered" evidence="7">
    <location>
        <begin position="146"/>
        <end position="169"/>
    </location>
</feature>
<feature type="domain" description="Peripheral subunit-binding (PSBD)" evidence="9">
    <location>
        <begin position="165"/>
        <end position="202"/>
    </location>
</feature>
<feature type="domain" description="Peripheral subunit-binding (PSBD)" evidence="9">
    <location>
        <begin position="110"/>
        <end position="147"/>
    </location>
</feature>
<dbReference type="InterPro" id="IPR000089">
    <property type="entry name" value="Biotin_lipoyl"/>
</dbReference>
<evidence type="ECO:0000256" key="1">
    <source>
        <dbReference type="ARBA" id="ARBA00001938"/>
    </source>
</evidence>
<keyword evidence="3 6" id="KW-0808">Transferase</keyword>
<dbReference type="Gene3D" id="4.10.320.10">
    <property type="entry name" value="E3-binding domain"/>
    <property type="match status" value="2"/>
</dbReference>
<dbReference type="EC" id="2.3.1.-" evidence="6"/>
<feature type="compositionally biased region" description="Low complexity" evidence="7">
    <location>
        <begin position="95"/>
        <end position="115"/>
    </location>
</feature>
<dbReference type="InterPro" id="IPR023213">
    <property type="entry name" value="CAT-like_dom_sf"/>
</dbReference>
<dbReference type="InterPro" id="IPR050743">
    <property type="entry name" value="2-oxoacid_DH_E2_comp"/>
</dbReference>
<reference evidence="10 11" key="1">
    <citation type="submission" date="2022-03" db="EMBL/GenBank/DDBJ databases">
        <title>Isotopic signatures of nitrous oxide derived from detoxification processes.</title>
        <authorList>
            <person name="Behrendt U."/>
            <person name="Buchen C."/>
            <person name="Well R."/>
            <person name="Ulrich A."/>
            <person name="Rohe L."/>
            <person name="Kolb S."/>
            <person name="Schloter M."/>
            <person name="Horn M.A."/>
            <person name="Augustin J."/>
        </authorList>
    </citation>
    <scope>NUCLEOTIDE SEQUENCE [LARGE SCALE GENOMIC DNA]</scope>
    <source>
        <strain evidence="10 11">S4-C24</strain>
    </source>
</reference>
<dbReference type="InterPro" id="IPR004167">
    <property type="entry name" value="PSBD"/>
</dbReference>
<dbReference type="Pfam" id="PF02817">
    <property type="entry name" value="E3_binding"/>
    <property type="match status" value="2"/>
</dbReference>
<evidence type="ECO:0000313" key="10">
    <source>
        <dbReference type="EMBL" id="UNK44254.1"/>
    </source>
</evidence>
<feature type="region of interest" description="Disordered" evidence="7">
    <location>
        <begin position="78"/>
        <end position="115"/>
    </location>
</feature>
<evidence type="ECO:0000256" key="2">
    <source>
        <dbReference type="ARBA" id="ARBA00007317"/>
    </source>
</evidence>
<evidence type="ECO:0000313" key="11">
    <source>
        <dbReference type="Proteomes" id="UP000829069"/>
    </source>
</evidence>
<dbReference type="PANTHER" id="PTHR43178:SF5">
    <property type="entry name" value="LIPOAMIDE ACYLTRANSFERASE COMPONENT OF BRANCHED-CHAIN ALPHA-KETO ACID DEHYDROGENASE COMPLEX, MITOCHONDRIAL"/>
    <property type="match status" value="1"/>
</dbReference>
<dbReference type="InterPro" id="IPR011053">
    <property type="entry name" value="Single_hybrid_motif"/>
</dbReference>
<evidence type="ECO:0000259" key="8">
    <source>
        <dbReference type="PROSITE" id="PS50968"/>
    </source>
</evidence>
<sequence length="457" mass="48430">MGEFRMPSLGADMEQGRIVEWLVKPGDYVQRGDLMATVDTEKTMMDVESFEEGVVAELLTDVGSTVPVGTPLARIAQTPAAGAAPPETAPPPITAPSAHVPRPAPPRAASTAPPVRSLAHRLGIDPAQVHGTGKDGAVTRADVERAAADQTHRAEAVRTESGRIRSSPRARRIAAELGLQLASVPGTGPSGAVTEADVRHAAGVPGPEAGAQHAEPPPAPRTEDAHVRPERREAPQRIAGLRRSIGALMSRSKKSIPHYYLSNTLDLQEALAWMQRVNAQQPVASRLVPSALLLKAAALAARDVPEVNGFYTDGKYQPSTAVHLGVAVALRQGGIVAPAIHDADTLPLDLLMVQLRDLVNRSRAGHLQRTEMADPTITVTNLGDLGVESVYGVIYPPQVAMIGLGSIVEQPWAQNGMLGVRPIVTATLSADHRVSDGLRGGRFLTRMGELLQKPEEL</sequence>
<dbReference type="InterPro" id="IPR001078">
    <property type="entry name" value="2-oxoacid_DH_actylTfrase"/>
</dbReference>
<dbReference type="InterPro" id="IPR036625">
    <property type="entry name" value="E3-bd_dom_sf"/>
</dbReference>
<name>A0ABY3W8Z6_9MICC</name>
<evidence type="ECO:0000256" key="4">
    <source>
        <dbReference type="ARBA" id="ARBA00022823"/>
    </source>
</evidence>
<evidence type="ECO:0000256" key="7">
    <source>
        <dbReference type="SAM" id="MobiDB-lite"/>
    </source>
</evidence>
<feature type="compositionally biased region" description="Basic and acidic residues" evidence="7">
    <location>
        <begin position="146"/>
        <end position="163"/>
    </location>
</feature>
<dbReference type="Gene3D" id="3.30.559.10">
    <property type="entry name" value="Chloramphenicol acetyltransferase-like domain"/>
    <property type="match status" value="1"/>
</dbReference>
<comment type="cofactor">
    <cofactor evidence="1 6">
        <name>(R)-lipoate</name>
        <dbReference type="ChEBI" id="CHEBI:83088"/>
    </cofactor>
</comment>
<dbReference type="CDD" id="cd06849">
    <property type="entry name" value="lipoyl_domain"/>
    <property type="match status" value="1"/>
</dbReference>
<accession>A0ABY3W8Z6</accession>
<proteinExistence type="inferred from homology"/>